<dbReference type="PANTHER" id="PTHR46338:SF10">
    <property type="entry name" value="BROMODOMAIN TRANSCRIPTION FACTOR"/>
    <property type="match status" value="1"/>
</dbReference>
<keyword evidence="2" id="KW-0805">Transcription regulation</keyword>
<dbReference type="PANTHER" id="PTHR46338">
    <property type="entry name" value="TRANSCRIPTION INITIATION FACTOR TFIID SUBUNIT 8"/>
    <property type="match status" value="1"/>
</dbReference>
<feature type="domain" description="Bromodomain associated" evidence="6">
    <location>
        <begin position="25"/>
        <end position="115"/>
    </location>
</feature>
<evidence type="ECO:0000256" key="4">
    <source>
        <dbReference type="ARBA" id="ARBA00023242"/>
    </source>
</evidence>
<dbReference type="InterPro" id="IPR009072">
    <property type="entry name" value="Histone-fold"/>
</dbReference>
<evidence type="ECO:0000313" key="7">
    <source>
        <dbReference type="Proteomes" id="UP000694864"/>
    </source>
</evidence>
<keyword evidence="7" id="KW-1185">Reference proteome</keyword>
<evidence type="ECO:0000259" key="6">
    <source>
        <dbReference type="SMART" id="SM00576"/>
    </source>
</evidence>
<protein>
    <submittedName>
        <fullName evidence="8">Uncharacterized protein LOC104705835</fullName>
    </submittedName>
</protein>
<dbReference type="Pfam" id="PF07524">
    <property type="entry name" value="Bromo_TP"/>
    <property type="match status" value="1"/>
</dbReference>
<dbReference type="SMART" id="SM00576">
    <property type="entry name" value="BTP"/>
    <property type="match status" value="1"/>
</dbReference>
<sequence length="381" mass="42692">MINGGGEGGSQRREVHGKRSVFRGSDFEYALARMAVAQICESVEMNSYQESQAREGVRFSSFQETALETFTDVVIKYIQNVGKTAQFYANMAGRVEGNALDIVQALEDLGSGLGFDGAHDVEHCLADSGVVKDIIRYTGEAEELPFVYSLPRFPFNRGKRPAPSFLEIGVEPPDEHIPVWLPAFPETKMSNGSEETNVDKIEGNVDKIEEDVESRENGQSLLSMQQSVDIERLKVQKSMDQKDVQKPTEEPEGNPFLAAPLWAGEKNVARVFCPSELTKGEISTDHVPEKRMSKTHHIPALEAYAISDKTRLAETEDGDKRDGARTQQALLRFKIETRKAPVCWTINQCLEEKGWFQEDGDKTEKKVELEEKRESIDTDVK</sequence>
<name>A0ABM0T371_CAMSA</name>
<feature type="region of interest" description="Disordered" evidence="5">
    <location>
        <begin position="360"/>
        <end position="381"/>
    </location>
</feature>
<dbReference type="Proteomes" id="UP000694864">
    <property type="component" value="Chromosome 8"/>
</dbReference>
<keyword evidence="4" id="KW-0539">Nucleus</keyword>
<comment type="subcellular location">
    <subcellularLocation>
        <location evidence="1">Nucleus</location>
    </subcellularLocation>
</comment>
<evidence type="ECO:0000313" key="8">
    <source>
        <dbReference type="RefSeq" id="XP_010420222.1"/>
    </source>
</evidence>
<dbReference type="CDD" id="cd00076">
    <property type="entry name" value="HFD_SF"/>
    <property type="match status" value="1"/>
</dbReference>
<dbReference type="RefSeq" id="XP_010420222.1">
    <property type="nucleotide sequence ID" value="XM_010421920.2"/>
</dbReference>
<organism evidence="7 8">
    <name type="scientific">Camelina sativa</name>
    <name type="common">False flax</name>
    <name type="synonym">Myagrum sativum</name>
    <dbReference type="NCBI Taxonomy" id="90675"/>
    <lineage>
        <taxon>Eukaryota</taxon>
        <taxon>Viridiplantae</taxon>
        <taxon>Streptophyta</taxon>
        <taxon>Embryophyta</taxon>
        <taxon>Tracheophyta</taxon>
        <taxon>Spermatophyta</taxon>
        <taxon>Magnoliopsida</taxon>
        <taxon>eudicotyledons</taxon>
        <taxon>Gunneridae</taxon>
        <taxon>Pentapetalae</taxon>
        <taxon>rosids</taxon>
        <taxon>malvids</taxon>
        <taxon>Brassicales</taxon>
        <taxon>Brassicaceae</taxon>
        <taxon>Camelineae</taxon>
        <taxon>Camelina</taxon>
    </lineage>
</organism>
<proteinExistence type="predicted"/>
<keyword evidence="3" id="KW-0804">Transcription</keyword>
<evidence type="ECO:0000256" key="2">
    <source>
        <dbReference type="ARBA" id="ARBA00023015"/>
    </source>
</evidence>
<accession>A0ABM0T371</accession>
<evidence type="ECO:0000256" key="3">
    <source>
        <dbReference type="ARBA" id="ARBA00023163"/>
    </source>
</evidence>
<dbReference type="InterPro" id="IPR006565">
    <property type="entry name" value="BTP"/>
</dbReference>
<gene>
    <name evidence="8" type="primary">LOC104705835</name>
</gene>
<evidence type="ECO:0000256" key="5">
    <source>
        <dbReference type="SAM" id="MobiDB-lite"/>
    </source>
</evidence>
<dbReference type="Gene3D" id="1.10.20.10">
    <property type="entry name" value="Histone, subunit A"/>
    <property type="match status" value="1"/>
</dbReference>
<dbReference type="GeneID" id="104705835"/>
<reference evidence="8" key="2">
    <citation type="submission" date="2025-08" db="UniProtKB">
        <authorList>
            <consortium name="RefSeq"/>
        </authorList>
    </citation>
    <scope>IDENTIFICATION</scope>
    <source>
        <tissue evidence="8">Leaf</tissue>
    </source>
</reference>
<dbReference type="InterPro" id="IPR037818">
    <property type="entry name" value="TAF8"/>
</dbReference>
<evidence type="ECO:0000256" key="1">
    <source>
        <dbReference type="ARBA" id="ARBA00004123"/>
    </source>
</evidence>
<reference evidence="7" key="1">
    <citation type="journal article" date="2014" name="Nat. Commun.">
        <title>The emerging biofuel crop Camelina sativa retains a highly undifferentiated hexaploid genome structure.</title>
        <authorList>
            <person name="Kagale S."/>
            <person name="Koh C."/>
            <person name="Nixon J."/>
            <person name="Bollina V."/>
            <person name="Clarke W.E."/>
            <person name="Tuteja R."/>
            <person name="Spillane C."/>
            <person name="Robinson S.J."/>
            <person name="Links M.G."/>
            <person name="Clarke C."/>
            <person name="Higgins E.E."/>
            <person name="Huebert T."/>
            <person name="Sharpe A.G."/>
            <person name="Parkin I.A."/>
        </authorList>
    </citation>
    <scope>NUCLEOTIDE SEQUENCE [LARGE SCALE GENOMIC DNA]</scope>
    <source>
        <strain evidence="7">cv. DH55</strain>
    </source>
</reference>